<evidence type="ECO:0000256" key="3">
    <source>
        <dbReference type="ARBA" id="ARBA00023163"/>
    </source>
</evidence>
<proteinExistence type="predicted"/>
<feature type="domain" description="Sigma-54 factor interaction" evidence="4">
    <location>
        <begin position="1"/>
        <end position="146"/>
    </location>
</feature>
<keyword evidence="2 6" id="KW-0238">DNA-binding</keyword>
<dbReference type="SMART" id="SM00347">
    <property type="entry name" value="HTH_MARR"/>
    <property type="match status" value="1"/>
</dbReference>
<name>A0A3N2CRI8_9ACTN</name>
<evidence type="ECO:0000313" key="7">
    <source>
        <dbReference type="Proteomes" id="UP000281738"/>
    </source>
</evidence>
<dbReference type="InterPro" id="IPR036388">
    <property type="entry name" value="WH-like_DNA-bd_sf"/>
</dbReference>
<dbReference type="GO" id="GO:0005524">
    <property type="term" value="F:ATP binding"/>
    <property type="evidence" value="ECO:0007669"/>
    <property type="project" value="InterPro"/>
</dbReference>
<organism evidence="6 7">
    <name type="scientific">Nocardioides aurantiacus</name>
    <dbReference type="NCBI Taxonomy" id="86796"/>
    <lineage>
        <taxon>Bacteria</taxon>
        <taxon>Bacillati</taxon>
        <taxon>Actinomycetota</taxon>
        <taxon>Actinomycetes</taxon>
        <taxon>Propionibacteriales</taxon>
        <taxon>Nocardioidaceae</taxon>
        <taxon>Nocardioides</taxon>
    </lineage>
</organism>
<dbReference type="InterPro" id="IPR000835">
    <property type="entry name" value="HTH_MarR-typ"/>
</dbReference>
<dbReference type="GO" id="GO:0006950">
    <property type="term" value="P:response to stress"/>
    <property type="evidence" value="ECO:0007669"/>
    <property type="project" value="TreeGrafter"/>
</dbReference>
<reference evidence="6 7" key="1">
    <citation type="submission" date="2018-11" db="EMBL/GenBank/DDBJ databases">
        <title>Sequencing the genomes of 1000 actinobacteria strains.</title>
        <authorList>
            <person name="Klenk H.-P."/>
        </authorList>
    </citation>
    <scope>NUCLEOTIDE SEQUENCE [LARGE SCALE GENOMIC DNA]</scope>
    <source>
        <strain evidence="6 7">DSM 12652</strain>
    </source>
</reference>
<gene>
    <name evidence="6" type="ORF">EDD33_0809</name>
</gene>
<dbReference type="PROSITE" id="PS50045">
    <property type="entry name" value="SIGMA54_INTERACT_4"/>
    <property type="match status" value="1"/>
</dbReference>
<dbReference type="PROSITE" id="PS01117">
    <property type="entry name" value="HTH_MARR_1"/>
    <property type="match status" value="1"/>
</dbReference>
<dbReference type="EMBL" id="RKHO01000001">
    <property type="protein sequence ID" value="ROR89978.1"/>
    <property type="molecule type" value="Genomic_DNA"/>
</dbReference>
<dbReference type="Gene3D" id="1.10.10.10">
    <property type="entry name" value="Winged helix-like DNA-binding domain superfamily/Winged helix DNA-binding domain"/>
    <property type="match status" value="1"/>
</dbReference>
<evidence type="ECO:0000256" key="1">
    <source>
        <dbReference type="ARBA" id="ARBA00023015"/>
    </source>
</evidence>
<dbReference type="InterPro" id="IPR039422">
    <property type="entry name" value="MarR/SlyA-like"/>
</dbReference>
<feature type="domain" description="HTH marR-type" evidence="5">
    <location>
        <begin position="7"/>
        <end position="141"/>
    </location>
</feature>
<keyword evidence="3" id="KW-0804">Transcription</keyword>
<keyword evidence="7" id="KW-1185">Reference proteome</keyword>
<evidence type="ECO:0000259" key="4">
    <source>
        <dbReference type="PROSITE" id="PS50045"/>
    </source>
</evidence>
<dbReference type="PANTHER" id="PTHR33164:SF57">
    <property type="entry name" value="MARR-FAMILY TRANSCRIPTIONAL REGULATOR"/>
    <property type="match status" value="1"/>
</dbReference>
<accession>A0A3N2CRI8</accession>
<keyword evidence="1" id="KW-0805">Transcription regulation</keyword>
<evidence type="ECO:0000259" key="5">
    <source>
        <dbReference type="PROSITE" id="PS50995"/>
    </source>
</evidence>
<evidence type="ECO:0000313" key="6">
    <source>
        <dbReference type="EMBL" id="ROR89978.1"/>
    </source>
</evidence>
<dbReference type="Proteomes" id="UP000281738">
    <property type="component" value="Unassembled WGS sequence"/>
</dbReference>
<dbReference type="InterPro" id="IPR002078">
    <property type="entry name" value="Sigma_54_int"/>
</dbReference>
<dbReference type="Pfam" id="PF12802">
    <property type="entry name" value="MarR_2"/>
    <property type="match status" value="1"/>
</dbReference>
<dbReference type="GO" id="GO:0003700">
    <property type="term" value="F:DNA-binding transcription factor activity"/>
    <property type="evidence" value="ECO:0007669"/>
    <property type="project" value="InterPro"/>
</dbReference>
<dbReference type="InterPro" id="IPR036390">
    <property type="entry name" value="WH_DNA-bd_sf"/>
</dbReference>
<evidence type="ECO:0000256" key="2">
    <source>
        <dbReference type="ARBA" id="ARBA00023125"/>
    </source>
</evidence>
<dbReference type="InterPro" id="IPR023187">
    <property type="entry name" value="Tscrpt_reg_MarR-type_CS"/>
</dbReference>
<dbReference type="RefSeq" id="WP_123389209.1">
    <property type="nucleotide sequence ID" value="NZ_RKHO01000001.1"/>
</dbReference>
<protein>
    <submittedName>
        <fullName evidence="6">DNA-binding MarR family transcriptional regulator</fullName>
    </submittedName>
</protein>
<dbReference type="OrthoDB" id="122135at2"/>
<dbReference type="PANTHER" id="PTHR33164">
    <property type="entry name" value="TRANSCRIPTIONAL REGULATOR, MARR FAMILY"/>
    <property type="match status" value="1"/>
</dbReference>
<dbReference type="PROSITE" id="PS50995">
    <property type="entry name" value="HTH_MARR_2"/>
    <property type="match status" value="1"/>
</dbReference>
<sequence>MADDETILALEHEMSVLIRRLRRRIAERARLVHPELAPVAYSMLMALHDGGAQRASALVELFAIDKGAVSRQVQTLLELGLIERTPDPDDRRAAILEITALGRERLEAVAAQRRLEVLEKLHDWSDADLRGFVAVMSRYNAALERG</sequence>
<dbReference type="GO" id="GO:0003677">
    <property type="term" value="F:DNA binding"/>
    <property type="evidence" value="ECO:0007669"/>
    <property type="project" value="UniProtKB-KW"/>
</dbReference>
<dbReference type="SUPFAM" id="SSF46785">
    <property type="entry name" value="Winged helix' DNA-binding domain"/>
    <property type="match status" value="1"/>
</dbReference>
<dbReference type="AlphaFoldDB" id="A0A3N2CRI8"/>
<comment type="caution">
    <text evidence="6">The sequence shown here is derived from an EMBL/GenBank/DDBJ whole genome shotgun (WGS) entry which is preliminary data.</text>
</comment>